<proteinExistence type="predicted"/>
<gene>
    <name evidence="3" type="ORF">Scep_017016</name>
</gene>
<keyword evidence="1" id="KW-0472">Membrane</keyword>
<keyword evidence="1" id="KW-1133">Transmembrane helix</keyword>
<dbReference type="GO" id="GO:0006281">
    <property type="term" value="P:DNA repair"/>
    <property type="evidence" value="ECO:0007669"/>
    <property type="project" value="UniProtKB-ARBA"/>
</dbReference>
<dbReference type="SMART" id="SM00952">
    <property type="entry name" value="RAP"/>
    <property type="match status" value="1"/>
</dbReference>
<dbReference type="PANTHER" id="PTHR21228">
    <property type="entry name" value="FAST LEU-RICH DOMAIN-CONTAINING"/>
    <property type="match status" value="1"/>
</dbReference>
<dbReference type="InterPro" id="IPR011335">
    <property type="entry name" value="Restrct_endonuc-II-like"/>
</dbReference>
<dbReference type="EMBL" id="JBBNAG010000007">
    <property type="protein sequence ID" value="KAK9118923.1"/>
    <property type="molecule type" value="Genomic_DNA"/>
</dbReference>
<dbReference type="GO" id="GO:0035770">
    <property type="term" value="C:ribonucleoprotein granule"/>
    <property type="evidence" value="ECO:0007669"/>
    <property type="project" value="TreeGrafter"/>
</dbReference>
<organism evidence="3 4">
    <name type="scientific">Stephania cephalantha</name>
    <dbReference type="NCBI Taxonomy" id="152367"/>
    <lineage>
        <taxon>Eukaryota</taxon>
        <taxon>Viridiplantae</taxon>
        <taxon>Streptophyta</taxon>
        <taxon>Embryophyta</taxon>
        <taxon>Tracheophyta</taxon>
        <taxon>Spermatophyta</taxon>
        <taxon>Magnoliopsida</taxon>
        <taxon>Ranunculales</taxon>
        <taxon>Menispermaceae</taxon>
        <taxon>Menispermoideae</taxon>
        <taxon>Cissampelideae</taxon>
        <taxon>Stephania</taxon>
    </lineage>
</organism>
<dbReference type="SUPFAM" id="SSF52980">
    <property type="entry name" value="Restriction endonuclease-like"/>
    <property type="match status" value="1"/>
</dbReference>
<dbReference type="InterPro" id="IPR050870">
    <property type="entry name" value="FAST_kinase"/>
</dbReference>
<dbReference type="Proteomes" id="UP001419268">
    <property type="component" value="Unassembled WGS sequence"/>
</dbReference>
<evidence type="ECO:0000313" key="3">
    <source>
        <dbReference type="EMBL" id="KAK9118923.1"/>
    </source>
</evidence>
<evidence type="ECO:0000256" key="1">
    <source>
        <dbReference type="SAM" id="Phobius"/>
    </source>
</evidence>
<dbReference type="PROSITE" id="PS51286">
    <property type="entry name" value="RAP"/>
    <property type="match status" value="1"/>
</dbReference>
<dbReference type="GO" id="GO:0044528">
    <property type="term" value="P:regulation of mitochondrial mRNA stability"/>
    <property type="evidence" value="ECO:0007669"/>
    <property type="project" value="TreeGrafter"/>
</dbReference>
<dbReference type="PANTHER" id="PTHR21228:SF40">
    <property type="entry name" value="LD45607P"/>
    <property type="match status" value="1"/>
</dbReference>
<dbReference type="AlphaFoldDB" id="A0AAP0IQ38"/>
<keyword evidence="4" id="KW-1185">Reference proteome</keyword>
<dbReference type="Gene3D" id="3.40.960.10">
    <property type="entry name" value="VSR Endonuclease"/>
    <property type="match status" value="1"/>
</dbReference>
<keyword evidence="1" id="KW-0812">Transmembrane</keyword>
<dbReference type="InterPro" id="IPR013584">
    <property type="entry name" value="RAP"/>
</dbReference>
<dbReference type="GO" id="GO:0009507">
    <property type="term" value="C:chloroplast"/>
    <property type="evidence" value="ECO:0007669"/>
    <property type="project" value="TreeGrafter"/>
</dbReference>
<accession>A0AAP0IQ38</accession>
<dbReference type="GO" id="GO:1901259">
    <property type="term" value="P:chloroplast rRNA processing"/>
    <property type="evidence" value="ECO:0007669"/>
    <property type="project" value="TreeGrafter"/>
</dbReference>
<evidence type="ECO:0000259" key="2">
    <source>
        <dbReference type="PROSITE" id="PS51286"/>
    </source>
</evidence>
<feature type="domain" description="RAP" evidence="2">
    <location>
        <begin position="602"/>
        <end position="660"/>
    </location>
</feature>
<sequence>MALEAIVGVIWIGSLFALACRVFGIMALCGLFSTFAPQRHSFYRPPLNFIPKSLSIMPTIGIGFNHLPRFLPGFLLNLRGRCLLAAANKQDSGTDWEREFLGEIIPLSVHSPSKNKKSRVIEDDGGMDWCSRARQVALKSIESRGLASSMEDLVTVKKKKKKPRNMIVKKNKKKNNVEDYDTTEEDMGLLEDDDEGTNQLRRSVSMMGDGMFEQRKEKTMETLVQRLSQFAGPSDRKKEISLNRDIVDAQTAEQVLQVTAEITSAVSKGLSPSPLTPFNIATALHRIARNMENVSMNRTHRLAFARQREMSMLVGMAMAALPECSAQGISNIAWALSKIGGELLYLSEMDRVAEVAVGKVRDFNSQNVANVAGAFASMLHYAPNLFEELSERASNVIHTFRVQELAQFLWAYASLHAPADSLLDALDNVFKDVDDIRCCLDMENSSPDQEVVEEKGANKTAIENPGLRELYFNRDQLGNIAWSYAVLGAMDRPFFSHVWKTLSNFEEQRISEQYREDIMFASQVYLANQCLKLEYPLLQLSLKSDLEEKIAKAVRTKKFNQKTTSSFQREVARLLYSMGFEWVREYAVDGYTLDLVLLDRKIALEIDGPTHFSRNLGTPLGHTMLKRRYITAAGWKLVSLSHHGWEELQGEFEQLEHLRKVIEKHIGQDDGFPAVDICLIKVHWETG</sequence>
<protein>
    <recommendedName>
        <fullName evidence="2">RAP domain-containing protein</fullName>
    </recommendedName>
</protein>
<dbReference type="GO" id="GO:0003723">
    <property type="term" value="F:RNA binding"/>
    <property type="evidence" value="ECO:0007669"/>
    <property type="project" value="TreeGrafter"/>
</dbReference>
<dbReference type="Pfam" id="PF08373">
    <property type="entry name" value="RAP"/>
    <property type="match status" value="1"/>
</dbReference>
<dbReference type="GO" id="GO:0005759">
    <property type="term" value="C:mitochondrial matrix"/>
    <property type="evidence" value="ECO:0007669"/>
    <property type="project" value="TreeGrafter"/>
</dbReference>
<evidence type="ECO:0000313" key="4">
    <source>
        <dbReference type="Proteomes" id="UP001419268"/>
    </source>
</evidence>
<feature type="transmembrane region" description="Helical" evidence="1">
    <location>
        <begin position="6"/>
        <end position="35"/>
    </location>
</feature>
<reference evidence="3 4" key="1">
    <citation type="submission" date="2024-01" db="EMBL/GenBank/DDBJ databases">
        <title>Genome assemblies of Stephania.</title>
        <authorList>
            <person name="Yang L."/>
        </authorList>
    </citation>
    <scope>NUCLEOTIDE SEQUENCE [LARGE SCALE GENOMIC DNA]</scope>
    <source>
        <strain evidence="3">JXDWG</strain>
        <tissue evidence="3">Leaf</tissue>
    </source>
</reference>
<dbReference type="GO" id="GO:0000963">
    <property type="term" value="P:mitochondrial RNA processing"/>
    <property type="evidence" value="ECO:0007669"/>
    <property type="project" value="TreeGrafter"/>
</dbReference>
<name>A0AAP0IQ38_9MAGN</name>
<comment type="caution">
    <text evidence="3">The sequence shown here is derived from an EMBL/GenBank/DDBJ whole genome shotgun (WGS) entry which is preliminary data.</text>
</comment>